<keyword evidence="2" id="KW-1185">Reference proteome</keyword>
<reference evidence="1 2" key="1">
    <citation type="submission" date="2019-07" db="EMBL/GenBank/DDBJ databases">
        <title>Genomics analysis of Aphanomyces spp. identifies a new class of oomycete effector associated with host adaptation.</title>
        <authorList>
            <person name="Gaulin E."/>
        </authorList>
    </citation>
    <scope>NUCLEOTIDE SEQUENCE [LARGE SCALE GENOMIC DNA]</scope>
    <source>
        <strain evidence="1 2">ATCC 201684</strain>
    </source>
</reference>
<dbReference type="AlphaFoldDB" id="A0A6G0W852"/>
<dbReference type="Proteomes" id="UP000481153">
    <property type="component" value="Unassembled WGS sequence"/>
</dbReference>
<evidence type="ECO:0000313" key="2">
    <source>
        <dbReference type="Proteomes" id="UP000481153"/>
    </source>
</evidence>
<proteinExistence type="predicted"/>
<accession>A0A6G0W852</accession>
<dbReference type="VEuPathDB" id="FungiDB:AeMF1_013105"/>
<protein>
    <submittedName>
        <fullName evidence="1">Uncharacterized protein</fullName>
    </submittedName>
</protein>
<evidence type="ECO:0000313" key="1">
    <source>
        <dbReference type="EMBL" id="KAF0723465.1"/>
    </source>
</evidence>
<dbReference type="EMBL" id="VJMJ01000305">
    <property type="protein sequence ID" value="KAF0723465.1"/>
    <property type="molecule type" value="Genomic_DNA"/>
</dbReference>
<name>A0A6G0W852_9STRA</name>
<comment type="caution">
    <text evidence="1">The sequence shown here is derived from an EMBL/GenBank/DDBJ whole genome shotgun (WGS) entry which is preliminary data.</text>
</comment>
<gene>
    <name evidence="1" type="ORF">Ae201684_017620</name>
</gene>
<organism evidence="1 2">
    <name type="scientific">Aphanomyces euteiches</name>
    <dbReference type="NCBI Taxonomy" id="100861"/>
    <lineage>
        <taxon>Eukaryota</taxon>
        <taxon>Sar</taxon>
        <taxon>Stramenopiles</taxon>
        <taxon>Oomycota</taxon>
        <taxon>Saprolegniomycetes</taxon>
        <taxon>Saprolegniales</taxon>
        <taxon>Verrucalvaceae</taxon>
        <taxon>Aphanomyces</taxon>
    </lineage>
</organism>
<sequence length="173" mass="19738">MERLELLFTGLVASIDDVDETIQIVRECTTHLFSFVAFLDTLPGPFPRLRLPNLKNVLAQYIVWVTAIHNHVGTLAEYVSDPAFVGSSWVEGEMASRPGDGVRYALLTSITGFEQPSILEDFSHVMLDVKRTTMQSNRVPTIFKQDVEQFFGRFDKLQRCRPRLQLEKDNSMD</sequence>